<evidence type="ECO:0000256" key="6">
    <source>
        <dbReference type="RuleBase" id="RU000320"/>
    </source>
</evidence>
<keyword evidence="9" id="KW-1185">Reference proteome</keyword>
<dbReference type="InterPro" id="IPR010096">
    <property type="entry name" value="NADH-Q_OxRdtase_suN/2"/>
</dbReference>
<feature type="transmembrane region" description="Helical" evidence="5">
    <location>
        <begin position="104"/>
        <end position="121"/>
    </location>
</feature>
<feature type="transmembrane region" description="Helical" evidence="5">
    <location>
        <begin position="158"/>
        <end position="177"/>
    </location>
</feature>
<comment type="subunit">
    <text evidence="5">NDH-1 is composed of 14 different subunits. Subunits NuoA, H, J, K, L, M, N constitute the membrane sector of the complex.</text>
</comment>
<keyword evidence="4 5" id="KW-0472">Membrane</keyword>
<accession>A0ABT9Y8P5</accession>
<sequence>MNLYVIYPEITVSILALLLTVFDLLLPSRETRRSLGYTALLVLSVLAASLFWQYHITASPYFYQNMFYYDNYAIFFKQLFLLAVILTILFSLRYTESIKYKSEFYSMLLFALAGMMILASANDFLTMFIGLELMTISFYALTGFSMNDKKSSEAAIKYLIIGSLSTAVMLYGISLIYGTAHSFSFSAINGNPDIFSLLSIAGMMMIISAMFFKMSVIPFHMWSPDTYEGAPTPVTALLAMGSKAAAISVFMRILFAAFWPAADYFLPILSVFAAVCMIGGNIAAMRQKNIKRMLAYSSIAQAGYMLVGICAASLQGIKGVLFYAFLYILANAGAFAVLTVVEFYKKGTNYDDFAGLSQSSPLLAMVMAVSLLSMAGIPPTAGFAGKLYLFMAAVEHGYLWLAFVGFIMSMLSVYYYLKVVRVMYSDILDPVNINISGSLRTAILISMTATVLFGIWPQYLSVLTNLAAVTFLK</sequence>
<comment type="subcellular location">
    <subcellularLocation>
        <location evidence="5">Cell membrane</location>
        <topology evidence="5">Multi-pass membrane protein</topology>
    </subcellularLocation>
    <subcellularLocation>
        <location evidence="1">Endomembrane system</location>
        <topology evidence="1">Multi-pass membrane protein</topology>
    </subcellularLocation>
    <subcellularLocation>
        <location evidence="6">Membrane</location>
        <topology evidence="6">Multi-pass membrane protein</topology>
    </subcellularLocation>
</comment>
<keyword evidence="5" id="KW-0813">Transport</keyword>
<keyword evidence="5" id="KW-0520">NAD</keyword>
<dbReference type="HAMAP" id="MF_00445">
    <property type="entry name" value="NDH1_NuoN_1"/>
    <property type="match status" value="1"/>
</dbReference>
<dbReference type="Pfam" id="PF00361">
    <property type="entry name" value="Proton_antipo_M"/>
    <property type="match status" value="1"/>
</dbReference>
<feature type="transmembrane region" description="Helical" evidence="5">
    <location>
        <begin position="397"/>
        <end position="417"/>
    </location>
</feature>
<protein>
    <recommendedName>
        <fullName evidence="5">NADH-quinone oxidoreductase subunit N</fullName>
        <ecNumber evidence="5">7.1.1.-</ecNumber>
    </recommendedName>
    <alternativeName>
        <fullName evidence="5">NADH dehydrogenase I subunit N</fullName>
    </alternativeName>
    <alternativeName>
        <fullName evidence="5">NDH-1 subunit N</fullName>
    </alternativeName>
</protein>
<keyword evidence="5" id="KW-0874">Quinone</keyword>
<comment type="function">
    <text evidence="5">NDH-1 shuttles electrons from NADH, via FMN and iron-sulfur (Fe-S) centers, to quinones in the respiratory chain. The immediate electron acceptor for the enzyme in this species is believed to be a menaquinone. Couples the redox reaction to proton translocation (for every two electrons transferred, four hydrogen ions are translocated across the cytoplasmic membrane), and thus conserves the redox energy in a proton gradient.</text>
</comment>
<dbReference type="PRINTS" id="PR01434">
    <property type="entry name" value="NADHDHGNASE5"/>
</dbReference>
<keyword evidence="2 5" id="KW-0812">Transmembrane</keyword>
<feature type="domain" description="NADH:quinone oxidoreductase/Mrp antiporter transmembrane" evidence="7">
    <location>
        <begin position="121"/>
        <end position="412"/>
    </location>
</feature>
<evidence type="ECO:0000256" key="3">
    <source>
        <dbReference type="ARBA" id="ARBA00022989"/>
    </source>
</evidence>
<feature type="transmembrane region" description="Helical" evidence="5">
    <location>
        <begin position="6"/>
        <end position="26"/>
    </location>
</feature>
<dbReference type="RefSeq" id="WP_307224447.1">
    <property type="nucleotide sequence ID" value="NZ_CP116940.1"/>
</dbReference>
<evidence type="ECO:0000313" key="8">
    <source>
        <dbReference type="EMBL" id="MDQ0204220.1"/>
    </source>
</evidence>
<evidence type="ECO:0000256" key="5">
    <source>
        <dbReference type="HAMAP-Rule" id="MF_00445"/>
    </source>
</evidence>
<feature type="transmembrane region" description="Helical" evidence="5">
    <location>
        <begin position="362"/>
        <end position="385"/>
    </location>
</feature>
<evidence type="ECO:0000256" key="1">
    <source>
        <dbReference type="ARBA" id="ARBA00004127"/>
    </source>
</evidence>
<feature type="transmembrane region" description="Helical" evidence="5">
    <location>
        <begin position="294"/>
        <end position="314"/>
    </location>
</feature>
<evidence type="ECO:0000256" key="4">
    <source>
        <dbReference type="ARBA" id="ARBA00023136"/>
    </source>
</evidence>
<dbReference type="InterPro" id="IPR001750">
    <property type="entry name" value="ND/Mrp_TM"/>
</dbReference>
<evidence type="ECO:0000256" key="2">
    <source>
        <dbReference type="ARBA" id="ARBA00022692"/>
    </source>
</evidence>
<feature type="transmembrane region" description="Helical" evidence="5">
    <location>
        <begin position="35"/>
        <end position="54"/>
    </location>
</feature>
<evidence type="ECO:0000313" key="9">
    <source>
        <dbReference type="Proteomes" id="UP001239167"/>
    </source>
</evidence>
<comment type="caution">
    <text evidence="8">The sequence shown here is derived from an EMBL/GenBank/DDBJ whole genome shotgun (WGS) entry which is preliminary data.</text>
</comment>
<feature type="transmembrane region" description="Helical" evidence="5">
    <location>
        <begin position="234"/>
        <end position="258"/>
    </location>
</feature>
<feature type="transmembrane region" description="Helical" evidence="5">
    <location>
        <begin position="264"/>
        <end position="282"/>
    </location>
</feature>
<dbReference type="Proteomes" id="UP001239167">
    <property type="component" value="Unassembled WGS sequence"/>
</dbReference>
<keyword evidence="3 5" id="KW-1133">Transmembrane helix</keyword>
<comment type="catalytic activity">
    <reaction evidence="5">
        <text>a quinone + NADH + 5 H(+)(in) = a quinol + NAD(+) + 4 H(+)(out)</text>
        <dbReference type="Rhea" id="RHEA:57888"/>
        <dbReference type="ChEBI" id="CHEBI:15378"/>
        <dbReference type="ChEBI" id="CHEBI:24646"/>
        <dbReference type="ChEBI" id="CHEBI:57540"/>
        <dbReference type="ChEBI" id="CHEBI:57945"/>
        <dbReference type="ChEBI" id="CHEBI:132124"/>
    </reaction>
</comment>
<feature type="transmembrane region" description="Helical" evidence="5">
    <location>
        <begin position="74"/>
        <end position="92"/>
    </location>
</feature>
<evidence type="ECO:0000259" key="7">
    <source>
        <dbReference type="Pfam" id="PF00361"/>
    </source>
</evidence>
<dbReference type="NCBIfam" id="TIGR01770">
    <property type="entry name" value="NDH_I_N"/>
    <property type="match status" value="1"/>
</dbReference>
<dbReference type="EC" id="7.1.1.-" evidence="5"/>
<name>A0ABT9Y8P5_9FIRM</name>
<dbReference type="PANTHER" id="PTHR22773">
    <property type="entry name" value="NADH DEHYDROGENASE"/>
    <property type="match status" value="1"/>
</dbReference>
<proteinExistence type="inferred from homology"/>
<feature type="transmembrane region" description="Helical" evidence="5">
    <location>
        <begin position="197"/>
        <end position="222"/>
    </location>
</feature>
<keyword evidence="5" id="KW-1003">Cell membrane</keyword>
<dbReference type="EMBL" id="JAUSUE010000013">
    <property type="protein sequence ID" value="MDQ0204220.1"/>
    <property type="molecule type" value="Genomic_DNA"/>
</dbReference>
<organism evidence="8 9">
    <name type="scientific">Pectinatus haikarae</name>
    <dbReference type="NCBI Taxonomy" id="349096"/>
    <lineage>
        <taxon>Bacteria</taxon>
        <taxon>Bacillati</taxon>
        <taxon>Bacillota</taxon>
        <taxon>Negativicutes</taxon>
        <taxon>Selenomonadales</taxon>
        <taxon>Selenomonadaceae</taxon>
        <taxon>Pectinatus</taxon>
    </lineage>
</organism>
<keyword evidence="5" id="KW-1278">Translocase</keyword>
<feature type="transmembrane region" description="Helical" evidence="5">
    <location>
        <begin position="320"/>
        <end position="341"/>
    </location>
</feature>
<feature type="transmembrane region" description="Helical" evidence="5">
    <location>
        <begin position="438"/>
        <end position="456"/>
    </location>
</feature>
<gene>
    <name evidence="5" type="primary">nuoN</name>
    <name evidence="8" type="ORF">J2S01_001945</name>
</gene>
<comment type="similarity">
    <text evidence="5">Belongs to the complex I subunit 2 family.</text>
</comment>
<feature type="transmembrane region" description="Helical" evidence="5">
    <location>
        <begin position="127"/>
        <end position="146"/>
    </location>
</feature>
<reference evidence="8 9" key="1">
    <citation type="submission" date="2023-07" db="EMBL/GenBank/DDBJ databases">
        <title>Genomic Encyclopedia of Type Strains, Phase IV (KMG-IV): sequencing the most valuable type-strain genomes for metagenomic binning, comparative biology and taxonomic classification.</title>
        <authorList>
            <person name="Goeker M."/>
        </authorList>
    </citation>
    <scope>NUCLEOTIDE SEQUENCE [LARGE SCALE GENOMIC DNA]</scope>
    <source>
        <strain evidence="8 9">DSM 16980</strain>
    </source>
</reference>